<feature type="domain" description="Dit-like phage tail protein N-terminal" evidence="2">
    <location>
        <begin position="36"/>
        <end position="142"/>
    </location>
</feature>
<protein>
    <submittedName>
        <fullName evidence="3">Phage baseplate protein</fullName>
    </submittedName>
</protein>
<dbReference type="Proteomes" id="UP001589891">
    <property type="component" value="Unassembled WGS sequence"/>
</dbReference>
<evidence type="ECO:0000256" key="1">
    <source>
        <dbReference type="SAM" id="MobiDB-lite"/>
    </source>
</evidence>
<feature type="compositionally biased region" description="Low complexity" evidence="1">
    <location>
        <begin position="163"/>
        <end position="174"/>
    </location>
</feature>
<dbReference type="EMBL" id="JBHLSS010000034">
    <property type="protein sequence ID" value="MFC0709002.1"/>
    <property type="molecule type" value="Genomic_DNA"/>
</dbReference>
<name>A0ABV6SHI2_AZOPA</name>
<evidence type="ECO:0000313" key="3">
    <source>
        <dbReference type="EMBL" id="MFC0709002.1"/>
    </source>
</evidence>
<evidence type="ECO:0000259" key="2">
    <source>
        <dbReference type="Pfam" id="PF21821"/>
    </source>
</evidence>
<keyword evidence="4" id="KW-1185">Reference proteome</keyword>
<evidence type="ECO:0000313" key="4">
    <source>
        <dbReference type="Proteomes" id="UP001589891"/>
    </source>
</evidence>
<dbReference type="Pfam" id="PF21821">
    <property type="entry name" value="Dit_like"/>
    <property type="match status" value="1"/>
</dbReference>
<dbReference type="InterPro" id="IPR048494">
    <property type="entry name" value="Dit-like_N"/>
</dbReference>
<dbReference type="RefSeq" id="WP_376943494.1">
    <property type="nucleotide sequence ID" value="NZ_CP171449.1"/>
</dbReference>
<proteinExistence type="predicted"/>
<reference evidence="3 4" key="1">
    <citation type="submission" date="2024-09" db="EMBL/GenBank/DDBJ databases">
        <authorList>
            <person name="Sun Q."/>
            <person name="Mori K."/>
        </authorList>
    </citation>
    <scope>NUCLEOTIDE SEQUENCE [LARGE SCALE GENOMIC DNA]</scope>
    <source>
        <strain evidence="3 4">NCAIM B.01794</strain>
    </source>
</reference>
<sequence length="185" mass="20685">MAQTDPQVIEATQDLVAILDAESFLPVLSPLAPMRVTVREVSRLTTWPVEDGTERTDHRVIQPVEIELPALLTESVRDQFELLRQAYMAGTEVIVQTRVRSYPRMMIMEMPHDETPDQMDALAVAVHLREIQTVEVQFGTLPPRKVSGPTGNPAQTDTVRKGTQQTTSSDATTQRRASVLYGIFN</sequence>
<comment type="caution">
    <text evidence="3">The sequence shown here is derived from an EMBL/GenBank/DDBJ whole genome shotgun (WGS) entry which is preliminary data.</text>
</comment>
<accession>A0ABV6SHI2</accession>
<feature type="region of interest" description="Disordered" evidence="1">
    <location>
        <begin position="141"/>
        <end position="174"/>
    </location>
</feature>
<gene>
    <name evidence="3" type="ORF">ACFFGX_05135</name>
</gene>
<organism evidence="3 4">
    <name type="scientific">Azorhizophilus paspali</name>
    <name type="common">Azotobacter paspali</name>
    <dbReference type="NCBI Taxonomy" id="69963"/>
    <lineage>
        <taxon>Bacteria</taxon>
        <taxon>Pseudomonadati</taxon>
        <taxon>Pseudomonadota</taxon>
        <taxon>Gammaproteobacteria</taxon>
        <taxon>Pseudomonadales</taxon>
        <taxon>Pseudomonadaceae</taxon>
        <taxon>Azorhizophilus</taxon>
    </lineage>
</organism>